<dbReference type="SFLD" id="SFLDS00005">
    <property type="entry name" value="Isoprenoid_Synthase_Type_I"/>
    <property type="match status" value="1"/>
</dbReference>
<dbReference type="SFLD" id="SFLDG01018">
    <property type="entry name" value="Squalene/Phytoene_Synthase_Lik"/>
    <property type="match status" value="1"/>
</dbReference>
<dbReference type="RefSeq" id="WP_255898683.1">
    <property type="nucleotide sequence ID" value="NZ_JAFMZO010000001.1"/>
</dbReference>
<dbReference type="SFLD" id="SFLDG01212">
    <property type="entry name" value="Phytoene_synthase_like"/>
    <property type="match status" value="1"/>
</dbReference>
<protein>
    <submittedName>
        <fullName evidence="2">Phytoene/squalene synthase family protein</fullName>
    </submittedName>
</protein>
<gene>
    <name evidence="2" type="ORF">ACFSJU_04920</name>
</gene>
<dbReference type="EMBL" id="JBHUHZ010000001">
    <property type="protein sequence ID" value="MFD2161724.1"/>
    <property type="molecule type" value="Genomic_DNA"/>
</dbReference>
<dbReference type="InterPro" id="IPR019845">
    <property type="entry name" value="Squalene/phytoene_synthase_CS"/>
</dbReference>
<dbReference type="InterPro" id="IPR002060">
    <property type="entry name" value="Squ/phyt_synthse"/>
</dbReference>
<reference evidence="3" key="1">
    <citation type="journal article" date="2019" name="Int. J. Syst. Evol. Microbiol.">
        <title>The Global Catalogue of Microorganisms (GCM) 10K type strain sequencing project: providing services to taxonomists for standard genome sequencing and annotation.</title>
        <authorList>
            <consortium name="The Broad Institute Genomics Platform"/>
            <consortium name="The Broad Institute Genome Sequencing Center for Infectious Disease"/>
            <person name="Wu L."/>
            <person name="Ma J."/>
        </authorList>
    </citation>
    <scope>NUCLEOTIDE SEQUENCE [LARGE SCALE GENOMIC DNA]</scope>
    <source>
        <strain evidence="3">KCTC 42217</strain>
    </source>
</reference>
<name>A0ABW4ZIK7_9SPHI</name>
<accession>A0ABW4ZIK7</accession>
<organism evidence="2 3">
    <name type="scientific">Paradesertivirga mongoliensis</name>
    <dbReference type="NCBI Taxonomy" id="2100740"/>
    <lineage>
        <taxon>Bacteria</taxon>
        <taxon>Pseudomonadati</taxon>
        <taxon>Bacteroidota</taxon>
        <taxon>Sphingobacteriia</taxon>
        <taxon>Sphingobacteriales</taxon>
        <taxon>Sphingobacteriaceae</taxon>
        <taxon>Paradesertivirga</taxon>
    </lineage>
</organism>
<dbReference type="PROSITE" id="PS01045">
    <property type="entry name" value="SQUALEN_PHYTOEN_SYN_2"/>
    <property type="match status" value="1"/>
</dbReference>
<keyword evidence="3" id="KW-1185">Reference proteome</keyword>
<proteinExistence type="predicted"/>
<dbReference type="PANTHER" id="PTHR31480">
    <property type="entry name" value="BIFUNCTIONAL LYCOPENE CYCLASE/PHYTOENE SYNTHASE"/>
    <property type="match status" value="1"/>
</dbReference>
<keyword evidence="1" id="KW-0808">Transferase</keyword>
<dbReference type="Gene3D" id="1.10.600.10">
    <property type="entry name" value="Farnesyl Diphosphate Synthase"/>
    <property type="match status" value="1"/>
</dbReference>
<dbReference type="Pfam" id="PF00494">
    <property type="entry name" value="SQS_PSY"/>
    <property type="match status" value="1"/>
</dbReference>
<dbReference type="InterPro" id="IPR033904">
    <property type="entry name" value="Trans_IPPS_HH"/>
</dbReference>
<dbReference type="Proteomes" id="UP001597387">
    <property type="component" value="Unassembled WGS sequence"/>
</dbReference>
<sequence>MNTVAQFNTFCSKCSDSLTRGYSTSFYSAIQLLRRDIRDPICAIYGMVRLADEIVDTFHSFDKEGLLTDFRNDTFKAIKAGISLNPILQNFQLAVHKYTIADDLINAFFDSMAKDLTIATYQNESDFKNYIYGSAEVVGLMCLNVFCEGDRELFNSLKKYAKALGSAFQKVNFLRDLQSDIEDLERSYFPSFKSSGFNTALKSKIERDIEDDFKLGHQGIKKLPLNARFGVYVAYRYYLALFEKLKRTNSTLVLEKRIRIPNHMKMVIVLKAGLRSQLNLI</sequence>
<dbReference type="InterPro" id="IPR008949">
    <property type="entry name" value="Isoprenoid_synthase_dom_sf"/>
</dbReference>
<dbReference type="InterPro" id="IPR044843">
    <property type="entry name" value="Trans_IPPS_bact-type"/>
</dbReference>
<evidence type="ECO:0000256" key="1">
    <source>
        <dbReference type="ARBA" id="ARBA00022679"/>
    </source>
</evidence>
<dbReference type="SUPFAM" id="SSF48576">
    <property type="entry name" value="Terpenoid synthases"/>
    <property type="match status" value="1"/>
</dbReference>
<evidence type="ECO:0000313" key="2">
    <source>
        <dbReference type="EMBL" id="MFD2161724.1"/>
    </source>
</evidence>
<evidence type="ECO:0000313" key="3">
    <source>
        <dbReference type="Proteomes" id="UP001597387"/>
    </source>
</evidence>
<dbReference type="CDD" id="cd00683">
    <property type="entry name" value="Trans_IPPS_HH"/>
    <property type="match status" value="1"/>
</dbReference>
<comment type="caution">
    <text evidence="2">The sequence shown here is derived from an EMBL/GenBank/DDBJ whole genome shotgun (WGS) entry which is preliminary data.</text>
</comment>